<evidence type="ECO:0000256" key="1">
    <source>
        <dbReference type="SAM" id="MobiDB-lite"/>
    </source>
</evidence>
<dbReference type="PaxDb" id="2903-EOD32243"/>
<feature type="compositionally biased region" description="Low complexity" evidence="1">
    <location>
        <begin position="565"/>
        <end position="581"/>
    </location>
</feature>
<dbReference type="GeneID" id="17277515"/>
<evidence type="ECO:0000313" key="3">
    <source>
        <dbReference type="Proteomes" id="UP000013827"/>
    </source>
</evidence>
<dbReference type="AlphaFoldDB" id="A0A0D3K908"/>
<keyword evidence="3" id="KW-1185">Reference proteome</keyword>
<reference evidence="3" key="1">
    <citation type="journal article" date="2013" name="Nature">
        <title>Pan genome of the phytoplankton Emiliania underpins its global distribution.</title>
        <authorList>
            <person name="Read B.A."/>
            <person name="Kegel J."/>
            <person name="Klute M.J."/>
            <person name="Kuo A."/>
            <person name="Lefebvre S.C."/>
            <person name="Maumus F."/>
            <person name="Mayer C."/>
            <person name="Miller J."/>
            <person name="Monier A."/>
            <person name="Salamov A."/>
            <person name="Young J."/>
            <person name="Aguilar M."/>
            <person name="Claverie J.M."/>
            <person name="Frickenhaus S."/>
            <person name="Gonzalez K."/>
            <person name="Herman E.K."/>
            <person name="Lin Y.C."/>
            <person name="Napier J."/>
            <person name="Ogata H."/>
            <person name="Sarno A.F."/>
            <person name="Shmutz J."/>
            <person name="Schroeder D."/>
            <person name="de Vargas C."/>
            <person name="Verret F."/>
            <person name="von Dassow P."/>
            <person name="Valentin K."/>
            <person name="Van de Peer Y."/>
            <person name="Wheeler G."/>
            <person name="Dacks J.B."/>
            <person name="Delwiche C.F."/>
            <person name="Dyhrman S.T."/>
            <person name="Glockner G."/>
            <person name="John U."/>
            <person name="Richards T."/>
            <person name="Worden A.Z."/>
            <person name="Zhang X."/>
            <person name="Grigoriev I.V."/>
            <person name="Allen A.E."/>
            <person name="Bidle K."/>
            <person name="Borodovsky M."/>
            <person name="Bowler C."/>
            <person name="Brownlee C."/>
            <person name="Cock J.M."/>
            <person name="Elias M."/>
            <person name="Gladyshev V.N."/>
            <person name="Groth M."/>
            <person name="Guda C."/>
            <person name="Hadaegh A."/>
            <person name="Iglesias-Rodriguez M.D."/>
            <person name="Jenkins J."/>
            <person name="Jones B.M."/>
            <person name="Lawson T."/>
            <person name="Leese F."/>
            <person name="Lindquist E."/>
            <person name="Lobanov A."/>
            <person name="Lomsadze A."/>
            <person name="Malik S.B."/>
            <person name="Marsh M.E."/>
            <person name="Mackinder L."/>
            <person name="Mock T."/>
            <person name="Mueller-Roeber B."/>
            <person name="Pagarete A."/>
            <person name="Parker M."/>
            <person name="Probert I."/>
            <person name="Quesneville H."/>
            <person name="Raines C."/>
            <person name="Rensing S.A."/>
            <person name="Riano-Pachon D.M."/>
            <person name="Richier S."/>
            <person name="Rokitta S."/>
            <person name="Shiraiwa Y."/>
            <person name="Soanes D.M."/>
            <person name="van der Giezen M."/>
            <person name="Wahlund T.M."/>
            <person name="Williams B."/>
            <person name="Wilson W."/>
            <person name="Wolfe G."/>
            <person name="Wurch L.L."/>
        </authorList>
    </citation>
    <scope>NUCLEOTIDE SEQUENCE</scope>
</reference>
<dbReference type="Proteomes" id="UP000013827">
    <property type="component" value="Unassembled WGS sequence"/>
</dbReference>
<reference evidence="2" key="2">
    <citation type="submission" date="2024-10" db="UniProtKB">
        <authorList>
            <consortium name="EnsemblProtists"/>
        </authorList>
    </citation>
    <scope>IDENTIFICATION</scope>
</reference>
<accession>A0A0D3K908</accession>
<proteinExistence type="predicted"/>
<sequence>MANAAEARAWMAAFHNPRYLHARGLHLASVVAGREAASEQIDLWERWAVINHRDSRGETMLHAALRGIEPGEADERQRLVAWLVDCGATLLPQPAGAPTDELLASLYKRFSSPRLGKGKSKSRAAFAEEAAAPPADEADEEVSDVPSPFALAVRLADGEGLDGLLAEAVVTMARQGAPLVGPASIDDHLSTLLHGWLDGADTAPLTHAALGAWRDANGVEPAHHMQPPPPPTTSAQNRALVLLSLSRLDCAAEPASARLAISVVHEPSSDAAGPRGGAGLASRAAAFQATEAAGAGGGGGGGGLMRRNRLATLVGEQQCASPLSSSAVGCLWWFRTWSAAYLQGEEGAMLLIKLVRATGGGEDEVLSWVALPLDEVGDHHLQMHAPPLPKSAAEARAPRSEPTSAWLHCCLDLGVTGTYAAFASRHPDLSRGPATVHRVEPLERKAGASRGAVAAVAAQDAFQVGCAARRRLGGVGGRGVGGRDGGPAPRDGGPAPRPGRQGGDLAGARARGARRGGAGTPRRAEGDAPDLARPRAAAPLARGGAGPRPGAHVRASCGDGGGARPGATHAGGRARAGSSRRSAARRARFGGARLPARLWPLRRRVAPHIGGAHAHQTWHRRRGAGHLRAPPHPARFPLPRAAEPRQAAHRAAQGGRAGGEDDAVPPPHARHRFAAAARRPRQGDAEVLLRSHLPPCRRLAALVCFVGGARHIAGAVHAALAPVVHHGPLRPREGGAHGQLVKGLCILAARVCLPSRRGRLCV</sequence>
<feature type="region of interest" description="Disordered" evidence="1">
    <location>
        <begin position="473"/>
        <end position="587"/>
    </location>
</feature>
<dbReference type="RefSeq" id="XP_005784672.1">
    <property type="nucleotide sequence ID" value="XM_005784615.1"/>
</dbReference>
<feature type="compositionally biased region" description="Basic and acidic residues" evidence="1">
    <location>
        <begin position="522"/>
        <end position="533"/>
    </location>
</feature>
<organism evidence="2 3">
    <name type="scientific">Emiliania huxleyi (strain CCMP1516)</name>
    <dbReference type="NCBI Taxonomy" id="280463"/>
    <lineage>
        <taxon>Eukaryota</taxon>
        <taxon>Haptista</taxon>
        <taxon>Haptophyta</taxon>
        <taxon>Prymnesiophyceae</taxon>
        <taxon>Isochrysidales</taxon>
        <taxon>Noelaerhabdaceae</taxon>
        <taxon>Emiliania</taxon>
    </lineage>
</organism>
<protein>
    <submittedName>
        <fullName evidence="2">Uncharacterized protein</fullName>
    </submittedName>
</protein>
<feature type="compositionally biased region" description="Gly residues" evidence="1">
    <location>
        <begin position="473"/>
        <end position="485"/>
    </location>
</feature>
<feature type="compositionally biased region" description="Low complexity" evidence="1">
    <location>
        <begin position="639"/>
        <end position="654"/>
    </location>
</feature>
<evidence type="ECO:0000313" key="2">
    <source>
        <dbReference type="EnsemblProtists" id="EOD32243"/>
    </source>
</evidence>
<dbReference type="KEGG" id="ehx:EMIHUDRAFT_449578"/>
<name>A0A0D3K908_EMIH1</name>
<dbReference type="HOGENOM" id="CLU_366181_0_0_1"/>
<dbReference type="EnsemblProtists" id="EOD32243">
    <property type="protein sequence ID" value="EOD32243"/>
    <property type="gene ID" value="EMIHUDRAFT_449578"/>
</dbReference>
<feature type="region of interest" description="Disordered" evidence="1">
    <location>
        <begin position="624"/>
        <end position="667"/>
    </location>
</feature>